<name>A0ABT7LQA8_9BURK</name>
<dbReference type="InterPro" id="IPR049052">
    <property type="entry name" value="nSTAND1"/>
</dbReference>
<keyword evidence="6" id="KW-1185">Reference proteome</keyword>
<dbReference type="SUPFAM" id="SSF46894">
    <property type="entry name" value="C-terminal effector domain of the bipartite response regulators"/>
    <property type="match status" value="1"/>
</dbReference>
<feature type="domain" description="OmpR/PhoB-type" evidence="4">
    <location>
        <begin position="22"/>
        <end position="125"/>
    </location>
</feature>
<dbReference type="InterPro" id="IPR036388">
    <property type="entry name" value="WH-like_DNA-bd_sf"/>
</dbReference>
<evidence type="ECO:0000256" key="1">
    <source>
        <dbReference type="ARBA" id="ARBA00023125"/>
    </source>
</evidence>
<dbReference type="EMBL" id="JASVDS010000010">
    <property type="protein sequence ID" value="MDL5034614.1"/>
    <property type="molecule type" value="Genomic_DNA"/>
</dbReference>
<dbReference type="InterPro" id="IPR011990">
    <property type="entry name" value="TPR-like_helical_dom_sf"/>
</dbReference>
<gene>
    <name evidence="5" type="ORF">QRD43_22100</name>
</gene>
<dbReference type="PANTHER" id="PTHR47691">
    <property type="entry name" value="REGULATOR-RELATED"/>
    <property type="match status" value="1"/>
</dbReference>
<evidence type="ECO:0000259" key="4">
    <source>
        <dbReference type="PROSITE" id="PS51755"/>
    </source>
</evidence>
<feature type="DNA-binding region" description="OmpR/PhoB-type" evidence="2">
    <location>
        <begin position="22"/>
        <end position="125"/>
    </location>
</feature>
<dbReference type="PROSITE" id="PS51755">
    <property type="entry name" value="OMPR_PHOB"/>
    <property type="match status" value="1"/>
</dbReference>
<dbReference type="Gene3D" id="1.25.40.10">
    <property type="entry name" value="Tetratricopeptide repeat domain"/>
    <property type="match status" value="1"/>
</dbReference>
<dbReference type="RefSeq" id="WP_285984687.1">
    <property type="nucleotide sequence ID" value="NZ_JASVDS010000010.1"/>
</dbReference>
<comment type="caution">
    <text evidence="5">The sequence shown here is derived from an EMBL/GenBank/DDBJ whole genome shotgun (WGS) entry which is preliminary data.</text>
</comment>
<dbReference type="CDD" id="cd00383">
    <property type="entry name" value="trans_reg_C"/>
    <property type="match status" value="1"/>
</dbReference>
<feature type="region of interest" description="Disordered" evidence="3">
    <location>
        <begin position="1"/>
        <end position="20"/>
    </location>
</feature>
<dbReference type="Pfam" id="PF20703">
    <property type="entry name" value="nSTAND1"/>
    <property type="match status" value="1"/>
</dbReference>
<dbReference type="Proteomes" id="UP001238603">
    <property type="component" value="Unassembled WGS sequence"/>
</dbReference>
<protein>
    <submittedName>
        <fullName evidence="5">Winged helix-turn-helix domain-containing protein</fullName>
    </submittedName>
</protein>
<dbReference type="Gene3D" id="1.10.10.10">
    <property type="entry name" value="Winged helix-like DNA-binding domain superfamily/Winged helix DNA-binding domain"/>
    <property type="match status" value="1"/>
</dbReference>
<dbReference type="Gene3D" id="3.40.50.300">
    <property type="entry name" value="P-loop containing nucleotide triphosphate hydrolases"/>
    <property type="match status" value="1"/>
</dbReference>
<feature type="compositionally biased region" description="Low complexity" evidence="3">
    <location>
        <begin position="1"/>
        <end position="12"/>
    </location>
</feature>
<dbReference type="Pfam" id="PF00486">
    <property type="entry name" value="Trans_reg_C"/>
    <property type="match status" value="1"/>
</dbReference>
<dbReference type="InterPro" id="IPR016032">
    <property type="entry name" value="Sig_transdc_resp-reg_C-effctor"/>
</dbReference>
<evidence type="ECO:0000256" key="2">
    <source>
        <dbReference type="PROSITE-ProRule" id="PRU01091"/>
    </source>
</evidence>
<accession>A0ABT7LQA8</accession>
<evidence type="ECO:0000313" key="6">
    <source>
        <dbReference type="Proteomes" id="UP001238603"/>
    </source>
</evidence>
<proteinExistence type="predicted"/>
<dbReference type="InterPro" id="IPR027417">
    <property type="entry name" value="P-loop_NTPase"/>
</dbReference>
<sequence length="1139" mass="124072">MTVTGTVGAGAASNAAQSRPAAERFELGEWRVDPAANRLQHATEGEQSLEPRAMAVLLALCAMPGEVISADTLLVRCWGDALVDGGLGDNPVHKSINQLRRALGDSATAPRYIETIRKRGYRVIAPVRGGQGQARSGAWRGGSPFRGLQAFDTRHAEVFFGREQATQDLLRSVIAQMQRQHGLVLVLGPSGSGKTSLVSAGLIPTLQREPLAGRWQLISHSQLDLADLSVQASESASGAVSPPAFALALAAALLDWETAAGEPLLAGFNAHDLARALSETPATVLAELRAALERQGGSGQPFALLFIDRLEALFRPPLGEEAQREPALRLLQQLAESGSVLLVAACRNDYYPQLAQHAWLMRDKAQGGHLDLAPPSRAEIAQMVRLPARAAGLSFGIDASTHQRLDDLLCDAAAASPDALPLLQYTLEQLYQQRSAHGELTFAAYHALGGATGGMGGLEGVIAEQAEQLIRAMTPIQQEALPHVLALLVLVGEDESSPVGGRRAVWSELRSAAERELVRALVDARLLVSEHSTEFAREEPGFRVAHEALLRRWPRVTDWIAQHRQDLQTRARLRQQVQRWEQGGHAAEFLWPRGRQLQDALALRRDGLLALAPAEQDFLASCERRAAWAGRLKGGAVAALAGLAVLAGGMAWRAQQAEGVARQRSAQADDLLGYMLGELADKLRPIGRLELLDSVGGKALDHLSAGAAEGQVHVAALVQRAKALNVISEVRFARGDLPGTLAASDQALQMLDPLPVMPSPDQEFERQLVLGAAAFWRGQADYSKGDMDEASSSWRRYLKAAERMQSLRPDAPETLAELSYALNSLGSADLARGELSSAADAFQRSAELKRRALQTKPADLTLQADLADTLSWWATTQERRGELRQALDLGRERIEIESAVQAKAPQDLTWQHRLARSHLMQGRLFKEFGKAAEASRHLERSIALSSALVATQPDQLAWQDTYFVSQLEWVDLRPLTPKQRLAALDQLEAKCRDVFARSKDRMYTQRVLAQLLHLRARQWALLNDPQQERASLEVLASHLGQMSVRHSDLFEIGWRQAIVRLRLAELLRTGGLLAQGQALCQQTKASVLPQLLRQSAQWTSVYVRSAQCLGQAAQVSQEADWLQSVAARQSALPRAGIEN</sequence>
<dbReference type="SUPFAM" id="SSF52540">
    <property type="entry name" value="P-loop containing nucleoside triphosphate hydrolases"/>
    <property type="match status" value="1"/>
</dbReference>
<evidence type="ECO:0000256" key="3">
    <source>
        <dbReference type="SAM" id="MobiDB-lite"/>
    </source>
</evidence>
<reference evidence="5 6" key="1">
    <citation type="submission" date="2023-06" db="EMBL/GenBank/DDBJ databases">
        <title>Pelomonas sp. APW6 16S ribosomal RNA gene genome sequencing and assembly.</title>
        <authorList>
            <person name="Woo H."/>
        </authorList>
    </citation>
    <scope>NUCLEOTIDE SEQUENCE [LARGE SCALE GENOMIC DNA]</scope>
    <source>
        <strain evidence="5 6">APW6</strain>
    </source>
</reference>
<organism evidence="5 6">
    <name type="scientific">Roseateles subflavus</name>
    <dbReference type="NCBI Taxonomy" id="3053353"/>
    <lineage>
        <taxon>Bacteria</taxon>
        <taxon>Pseudomonadati</taxon>
        <taxon>Pseudomonadota</taxon>
        <taxon>Betaproteobacteria</taxon>
        <taxon>Burkholderiales</taxon>
        <taxon>Sphaerotilaceae</taxon>
        <taxon>Roseateles</taxon>
    </lineage>
</organism>
<evidence type="ECO:0000313" key="5">
    <source>
        <dbReference type="EMBL" id="MDL5034614.1"/>
    </source>
</evidence>
<dbReference type="SUPFAM" id="SSF48452">
    <property type="entry name" value="TPR-like"/>
    <property type="match status" value="1"/>
</dbReference>
<dbReference type="SMART" id="SM00862">
    <property type="entry name" value="Trans_reg_C"/>
    <property type="match status" value="1"/>
</dbReference>
<dbReference type="InterPro" id="IPR001867">
    <property type="entry name" value="OmpR/PhoB-type_DNA-bd"/>
</dbReference>
<keyword evidence="1 2" id="KW-0238">DNA-binding</keyword>
<dbReference type="PANTHER" id="PTHR47691:SF3">
    <property type="entry name" value="HTH-TYPE TRANSCRIPTIONAL REGULATOR RV0890C-RELATED"/>
    <property type="match status" value="1"/>
</dbReference>